<feature type="domain" description="tRNA/rRNA methyltransferase SpoU type" evidence="6">
    <location>
        <begin position="6"/>
        <end position="155"/>
    </location>
</feature>
<proteinExistence type="inferred from homology"/>
<dbReference type="KEGG" id="hja:BST95_16980"/>
<sequence>MNLDNIRIVLVNTNTPGNIGGVARAMKNMGLHRLYLVEPRQYPHEEATWRAASAGDVLDGAVVTETLDEAIADCQFVVGTSARGRRIPWPLLDPRKCAERIDGIADDQQVAILFGREDRGLKNEELQACNLHLNIPTSEDYSSLNLAMAVQVVCYELRMLLAADSVPATEDAEWDAPFTTREQMELFYEHLEQTLIDVEFLNPTAPRQLMARLRRLYSRVRLDEMELNILRGILTETQKRIGKR</sequence>
<evidence type="ECO:0000259" key="6">
    <source>
        <dbReference type="Pfam" id="PF00588"/>
    </source>
</evidence>
<dbReference type="CDD" id="cd18093">
    <property type="entry name" value="SpoU-like_TrmJ"/>
    <property type="match status" value="1"/>
</dbReference>
<dbReference type="PANTHER" id="PTHR42786">
    <property type="entry name" value="TRNA/RRNA METHYLTRANSFERASE"/>
    <property type="match status" value="1"/>
</dbReference>
<reference evidence="7 8" key="1">
    <citation type="submission" date="2018-01" db="EMBL/GenBank/DDBJ databases">
        <title>The draft genome sequence of Halioglobus japonicus S1-36.</title>
        <authorList>
            <person name="Du Z.-J."/>
            <person name="Shi M.-J."/>
        </authorList>
    </citation>
    <scope>NUCLEOTIDE SEQUENCE [LARGE SCALE GENOMIC DNA]</scope>
    <source>
        <strain evidence="7 8">S1-36</strain>
    </source>
</reference>
<dbReference type="RefSeq" id="WP_084200659.1">
    <property type="nucleotide sequence ID" value="NZ_BMYL01000001.1"/>
</dbReference>
<comment type="caution">
    <text evidence="7">The sequence shown here is derived from an EMBL/GenBank/DDBJ whole genome shotgun (WGS) entry which is preliminary data.</text>
</comment>
<keyword evidence="2 5" id="KW-0489">Methyltransferase</keyword>
<dbReference type="EMBL" id="PKUR01000001">
    <property type="protein sequence ID" value="PLW87248.1"/>
    <property type="molecule type" value="Genomic_DNA"/>
</dbReference>
<name>A0AAP8MG46_9GAMM</name>
<comment type="catalytic activity">
    <reaction evidence="5">
        <text>uridine(32) in tRNA + S-adenosyl-L-methionine = 2'-O-methyluridine(32) in tRNA + S-adenosyl-L-homocysteine + H(+)</text>
        <dbReference type="Rhea" id="RHEA:42936"/>
        <dbReference type="Rhea" id="RHEA-COMP:10107"/>
        <dbReference type="Rhea" id="RHEA-COMP:10290"/>
        <dbReference type="ChEBI" id="CHEBI:15378"/>
        <dbReference type="ChEBI" id="CHEBI:57856"/>
        <dbReference type="ChEBI" id="CHEBI:59789"/>
        <dbReference type="ChEBI" id="CHEBI:65315"/>
        <dbReference type="ChEBI" id="CHEBI:74478"/>
        <dbReference type="EC" id="2.1.1.200"/>
    </reaction>
</comment>
<dbReference type="SUPFAM" id="SSF75217">
    <property type="entry name" value="alpha/beta knot"/>
    <property type="match status" value="1"/>
</dbReference>
<keyword evidence="8" id="KW-1185">Reference proteome</keyword>
<evidence type="ECO:0000256" key="5">
    <source>
        <dbReference type="RuleBase" id="RU362024"/>
    </source>
</evidence>
<comment type="similarity">
    <text evidence="1">Belongs to the class IV-like SAM-binding methyltransferase superfamily. RNA methyltransferase TrmH family.</text>
</comment>
<dbReference type="FunFam" id="3.40.1280.10:FF:000006">
    <property type="entry name" value="Uncharacterized tRNA/rRNA methyltransferase HI_0380"/>
    <property type="match status" value="1"/>
</dbReference>
<dbReference type="Gene3D" id="1.10.8.590">
    <property type="match status" value="1"/>
</dbReference>
<evidence type="ECO:0000256" key="2">
    <source>
        <dbReference type="ARBA" id="ARBA00022603"/>
    </source>
</evidence>
<comment type="subcellular location">
    <subcellularLocation>
        <location evidence="5">Cytoplasm</location>
    </subcellularLocation>
</comment>
<dbReference type="InterPro" id="IPR001537">
    <property type="entry name" value="SpoU_MeTrfase"/>
</dbReference>
<keyword evidence="5" id="KW-0963">Cytoplasm</keyword>
<dbReference type="NCBIfam" id="TIGR00050">
    <property type="entry name" value="rRNA_methyl_1"/>
    <property type="match status" value="1"/>
</dbReference>
<evidence type="ECO:0000256" key="3">
    <source>
        <dbReference type="ARBA" id="ARBA00022679"/>
    </source>
</evidence>
<dbReference type="InterPro" id="IPR029028">
    <property type="entry name" value="Alpha/beta_knot_MTases"/>
</dbReference>
<protein>
    <recommendedName>
        <fullName evidence="5">tRNA (cytidine/uridine-2'-O-)-methyltransferase TrmJ</fullName>
        <ecNumber evidence="5">2.1.1.200</ecNumber>
    </recommendedName>
    <alternativeName>
        <fullName evidence="5">tRNA (cytidine(32)/uridine(32)-2'-O)-methyltransferase</fullName>
    </alternativeName>
    <alternativeName>
        <fullName evidence="5">tRNA Cm32/Um32 methyltransferase</fullName>
    </alternativeName>
</protein>
<dbReference type="InterPro" id="IPR004384">
    <property type="entry name" value="RNA_MeTrfase_TrmJ/LasT"/>
</dbReference>
<dbReference type="InterPro" id="IPR029026">
    <property type="entry name" value="tRNA_m1G_MTases_N"/>
</dbReference>
<comment type="function">
    <text evidence="5">Catalyzes the formation of 2'O-methylated cytidine (Cm32) or 2'O-methylated uridine (Um32) at position 32 in tRNA.</text>
</comment>
<dbReference type="PIRSF" id="PIRSF004808">
    <property type="entry name" value="LasT"/>
    <property type="match status" value="1"/>
</dbReference>
<dbReference type="GO" id="GO:0002128">
    <property type="term" value="P:tRNA nucleoside ribose methylation"/>
    <property type="evidence" value="ECO:0007669"/>
    <property type="project" value="TreeGrafter"/>
</dbReference>
<dbReference type="Pfam" id="PF00588">
    <property type="entry name" value="SpoU_methylase"/>
    <property type="match status" value="1"/>
</dbReference>
<dbReference type="GO" id="GO:0005829">
    <property type="term" value="C:cytosol"/>
    <property type="evidence" value="ECO:0007669"/>
    <property type="project" value="TreeGrafter"/>
</dbReference>
<dbReference type="AlphaFoldDB" id="A0AAP8MG46"/>
<comment type="subunit">
    <text evidence="5">Homodimer.</text>
</comment>
<keyword evidence="5" id="KW-0819">tRNA processing</keyword>
<dbReference type="Proteomes" id="UP000235162">
    <property type="component" value="Unassembled WGS sequence"/>
</dbReference>
<gene>
    <name evidence="5" type="primary">trmJ</name>
    <name evidence="7" type="ORF">C0029_01230</name>
</gene>
<organism evidence="7 8">
    <name type="scientific">Halioglobus japonicus</name>
    <dbReference type="NCBI Taxonomy" id="930805"/>
    <lineage>
        <taxon>Bacteria</taxon>
        <taxon>Pseudomonadati</taxon>
        <taxon>Pseudomonadota</taxon>
        <taxon>Gammaproteobacteria</taxon>
        <taxon>Cellvibrionales</taxon>
        <taxon>Halieaceae</taxon>
        <taxon>Halioglobus</taxon>
    </lineage>
</organism>
<keyword evidence="3" id="KW-0808">Transferase</keyword>
<dbReference type="EC" id="2.1.1.200" evidence="5"/>
<accession>A0AAP8MG46</accession>
<dbReference type="GO" id="GO:0003723">
    <property type="term" value="F:RNA binding"/>
    <property type="evidence" value="ECO:0007669"/>
    <property type="project" value="InterPro"/>
</dbReference>
<dbReference type="Gene3D" id="3.40.1280.10">
    <property type="match status" value="1"/>
</dbReference>
<evidence type="ECO:0000256" key="4">
    <source>
        <dbReference type="ARBA" id="ARBA00022691"/>
    </source>
</evidence>
<evidence type="ECO:0000256" key="1">
    <source>
        <dbReference type="ARBA" id="ARBA00007228"/>
    </source>
</evidence>
<dbReference type="PANTHER" id="PTHR42786:SF2">
    <property type="entry name" value="TRNA (CYTIDINE_URIDINE-2'-O-)-METHYLTRANSFERASE TRMJ"/>
    <property type="match status" value="1"/>
</dbReference>
<keyword evidence="4 5" id="KW-0949">S-adenosyl-L-methionine</keyword>
<evidence type="ECO:0000313" key="8">
    <source>
        <dbReference type="Proteomes" id="UP000235162"/>
    </source>
</evidence>
<evidence type="ECO:0000313" key="7">
    <source>
        <dbReference type="EMBL" id="PLW87248.1"/>
    </source>
</evidence>
<dbReference type="GO" id="GO:0160206">
    <property type="term" value="F:tRNA (cytidine(32)/uridine(32)-2'-O)-methyltransferase activity"/>
    <property type="evidence" value="ECO:0007669"/>
    <property type="project" value="UniProtKB-EC"/>
</dbReference>
<comment type="catalytic activity">
    <reaction evidence="5">
        <text>cytidine(32) in tRNA + S-adenosyl-L-methionine = 2'-O-methylcytidine(32) in tRNA + S-adenosyl-L-homocysteine + H(+)</text>
        <dbReference type="Rhea" id="RHEA:42932"/>
        <dbReference type="Rhea" id="RHEA-COMP:10288"/>
        <dbReference type="Rhea" id="RHEA-COMP:10289"/>
        <dbReference type="ChEBI" id="CHEBI:15378"/>
        <dbReference type="ChEBI" id="CHEBI:57856"/>
        <dbReference type="ChEBI" id="CHEBI:59789"/>
        <dbReference type="ChEBI" id="CHEBI:74495"/>
        <dbReference type="ChEBI" id="CHEBI:82748"/>
        <dbReference type="EC" id="2.1.1.200"/>
    </reaction>
</comment>